<keyword evidence="3" id="KW-1185">Reference proteome</keyword>
<sequence>MSNSSLKWSALIYGRTYEVDFRLIAMPEYFNVNVQARTWAENYILATTQIPEKLSGNPRWSLFTDDKYCVIATTCMVGELFPNGTSHETKDITTDFRGRPLYAFIGYVAERDESRQFPTLPAYSDLNLEQFQLLYQKYVEQCWDVKPYQPESRQPILTSEKDVKFSFPTTEKDVKFSFPTTDDAKLHLNIDQKRIRVWSEEYKSDVWNTVIQEIEISDQPISVCLSLSTPREAENSPFLNATVLKLDTSRDGLDLERHIDKPHQQTKETRNPPKILPEEVPKHSKSTQYKSQSKNNIPQRSNSTFPREKGVPSGDDRQRDYEYTELIVRRIVTYAFLEKYGHYSSEAIQKVPTAKFKYGLESLWSSLISKSLNPAKEFVESEFKQLDYDESNFNQDINELADLTDIDSKEIRNFLMKATIDISLDDLTDIVDDMLNLVSTSTSKIGIKEQQQYISRKLEGFELKAIDTKDNKTLNNNENQSKSMGEDNQKQTPEWF</sequence>
<accession>A0ABR8BYK1</accession>
<feature type="compositionally biased region" description="Polar residues" evidence="1">
    <location>
        <begin position="473"/>
        <end position="483"/>
    </location>
</feature>
<feature type="region of interest" description="Disordered" evidence="1">
    <location>
        <begin position="471"/>
        <end position="496"/>
    </location>
</feature>
<evidence type="ECO:0000313" key="3">
    <source>
        <dbReference type="Proteomes" id="UP000606721"/>
    </source>
</evidence>
<organism evidence="2 3">
    <name type="scientific">Aphanizomenon flos-aquae FACHB-1040</name>
    <dbReference type="NCBI Taxonomy" id="2692887"/>
    <lineage>
        <taxon>Bacteria</taxon>
        <taxon>Bacillati</taxon>
        <taxon>Cyanobacteriota</taxon>
        <taxon>Cyanophyceae</taxon>
        <taxon>Nostocales</taxon>
        <taxon>Aphanizomenonaceae</taxon>
        <taxon>Aphanizomenon</taxon>
    </lineage>
</organism>
<dbReference type="EMBL" id="JACJQT010000026">
    <property type="protein sequence ID" value="MBD2278886.1"/>
    <property type="molecule type" value="Genomic_DNA"/>
</dbReference>
<evidence type="ECO:0000256" key="1">
    <source>
        <dbReference type="SAM" id="MobiDB-lite"/>
    </source>
</evidence>
<evidence type="ECO:0000313" key="2">
    <source>
        <dbReference type="EMBL" id="MBD2278886.1"/>
    </source>
</evidence>
<dbReference type="RefSeq" id="WP_190383103.1">
    <property type="nucleotide sequence ID" value="NZ_JACJQT010000026.1"/>
</dbReference>
<dbReference type="Proteomes" id="UP000606721">
    <property type="component" value="Unassembled WGS sequence"/>
</dbReference>
<name>A0ABR8BYK1_APHFL</name>
<comment type="caution">
    <text evidence="2">The sequence shown here is derived from an EMBL/GenBank/DDBJ whole genome shotgun (WGS) entry which is preliminary data.</text>
</comment>
<gene>
    <name evidence="2" type="ORF">H6F99_11455</name>
</gene>
<reference evidence="2 3" key="1">
    <citation type="journal article" date="2020" name="ISME J.">
        <title>Comparative genomics reveals insights into cyanobacterial evolution and habitat adaptation.</title>
        <authorList>
            <person name="Chen M.Y."/>
            <person name="Teng W.K."/>
            <person name="Zhao L."/>
            <person name="Hu C.X."/>
            <person name="Zhou Y.K."/>
            <person name="Han B.P."/>
            <person name="Song L.R."/>
            <person name="Shu W.S."/>
        </authorList>
    </citation>
    <scope>NUCLEOTIDE SEQUENCE [LARGE SCALE GENOMIC DNA]</scope>
    <source>
        <strain evidence="2 3">FACHB-1040</strain>
    </source>
</reference>
<protein>
    <submittedName>
        <fullName evidence="2">Uncharacterized protein</fullName>
    </submittedName>
</protein>
<proteinExistence type="predicted"/>
<feature type="compositionally biased region" description="Basic and acidic residues" evidence="1">
    <location>
        <begin position="256"/>
        <end position="282"/>
    </location>
</feature>
<feature type="compositionally biased region" description="Basic and acidic residues" evidence="1">
    <location>
        <begin position="306"/>
        <end position="317"/>
    </location>
</feature>
<feature type="compositionally biased region" description="Polar residues" evidence="1">
    <location>
        <begin position="286"/>
        <end position="305"/>
    </location>
</feature>
<feature type="region of interest" description="Disordered" evidence="1">
    <location>
        <begin position="256"/>
        <end position="317"/>
    </location>
</feature>